<protein>
    <submittedName>
        <fullName evidence="4">Carboxyl transferase domain-containing protein</fullName>
    </submittedName>
</protein>
<evidence type="ECO:0000313" key="5">
    <source>
        <dbReference type="Proteomes" id="UP001168620"/>
    </source>
</evidence>
<feature type="domain" description="CoA carboxyltransferase N-terminal" evidence="2">
    <location>
        <begin position="1"/>
        <end position="236"/>
    </location>
</feature>
<gene>
    <name evidence="4" type="ORF">QWY28_10285</name>
</gene>
<dbReference type="EMBL" id="JAUHJQ010000003">
    <property type="protein sequence ID" value="MDN4173331.1"/>
    <property type="molecule type" value="Genomic_DNA"/>
</dbReference>
<keyword evidence="5" id="KW-1185">Reference proteome</keyword>
<dbReference type="PANTHER" id="PTHR42995:SF5">
    <property type="entry name" value="ACETYL-COENZYME A CARBOXYLASE CARBOXYL TRANSFERASE SUBUNIT BETA, CHLOROPLASTIC"/>
    <property type="match status" value="1"/>
</dbReference>
<sequence>MARPNAAALIDLVLDEGSWASWDTPPERTGVSEEYAAELRRAEEKSGVDESVLSGEGLMRGRRVAVVVGEFGFLAGSIGRASADRLVTAIERATRERLPLLAAPVSGGTRMQEGTPAFVQMVRISQAVAAHKAAGLPYLVYLRHPTTGGVMASWGSLGHVTVAEPGALVGFLGPRVYEALYGKPFPEGVQTAENLHERGIIDAVVAPEEIADILDRALSVILAPRRGIVPVTAADDGEVPDVETWDAVTRSRRADRPGVRRLLRYAASEVVPLNGTGQGEQDPGLLIGLVRFGQAPCVFLGQDRRGQTADRPMGPGALREARRGMRLASELGLPLVTVIDTPGAALSADAENGGLAGEIARSLADLVTLDAPTLCLMLGEGNGGGALALLPADRVVAAQHAWLSPLPPEGASAIVHRDLDHAPEMARRQQVRALDLHRLGIVDRIVAERPDAADEAEEFCRRVGAVLEHELAALLDAGPGSPADRARRYV</sequence>
<keyword evidence="1 4" id="KW-0808">Transferase</keyword>
<dbReference type="PRINTS" id="PR01070">
    <property type="entry name" value="ACCCTRFRASEB"/>
</dbReference>
<evidence type="ECO:0000313" key="4">
    <source>
        <dbReference type="EMBL" id="MDN4173331.1"/>
    </source>
</evidence>
<evidence type="ECO:0000259" key="3">
    <source>
        <dbReference type="PROSITE" id="PS50989"/>
    </source>
</evidence>
<dbReference type="InterPro" id="IPR034733">
    <property type="entry name" value="AcCoA_carboxyl_beta"/>
</dbReference>
<dbReference type="Gene3D" id="3.90.226.10">
    <property type="entry name" value="2-enoyl-CoA Hydratase, Chain A, domain 1"/>
    <property type="match status" value="2"/>
</dbReference>
<dbReference type="PROSITE" id="PS50980">
    <property type="entry name" value="COA_CT_NTER"/>
    <property type="match status" value="1"/>
</dbReference>
<dbReference type="InterPro" id="IPR029045">
    <property type="entry name" value="ClpP/crotonase-like_dom_sf"/>
</dbReference>
<dbReference type="PANTHER" id="PTHR42995">
    <property type="entry name" value="ACETYL-COENZYME A CARBOXYLASE CARBOXYL TRANSFERASE SUBUNIT BETA, CHLOROPLASTIC"/>
    <property type="match status" value="1"/>
</dbReference>
<comment type="caution">
    <text evidence="4">The sequence shown here is derived from an EMBL/GenBank/DDBJ whole genome shotgun (WGS) entry which is preliminary data.</text>
</comment>
<evidence type="ECO:0000256" key="1">
    <source>
        <dbReference type="ARBA" id="ARBA00022679"/>
    </source>
</evidence>
<dbReference type="InterPro" id="IPR000438">
    <property type="entry name" value="Acetyl_CoA_COase_Trfase_b_su"/>
</dbReference>
<evidence type="ECO:0000259" key="2">
    <source>
        <dbReference type="PROSITE" id="PS50980"/>
    </source>
</evidence>
<dbReference type="InterPro" id="IPR011763">
    <property type="entry name" value="COA_CT_C"/>
</dbReference>
<reference evidence="4" key="1">
    <citation type="submission" date="2023-06" db="EMBL/GenBank/DDBJ databases">
        <title>Draft genome sequence of Nocardioides sp. SOB77.</title>
        <authorList>
            <person name="Zhang G."/>
        </authorList>
    </citation>
    <scope>NUCLEOTIDE SEQUENCE</scope>
    <source>
        <strain evidence="4">SOB77</strain>
    </source>
</reference>
<dbReference type="InterPro" id="IPR011762">
    <property type="entry name" value="COA_CT_N"/>
</dbReference>
<dbReference type="SUPFAM" id="SSF52096">
    <property type="entry name" value="ClpP/crotonase"/>
    <property type="match status" value="2"/>
</dbReference>
<dbReference type="Proteomes" id="UP001168620">
    <property type="component" value="Unassembled WGS sequence"/>
</dbReference>
<dbReference type="GO" id="GO:0016740">
    <property type="term" value="F:transferase activity"/>
    <property type="evidence" value="ECO:0007669"/>
    <property type="project" value="UniProtKB-KW"/>
</dbReference>
<name>A0ABT8FF77_9ACTN</name>
<organism evidence="4 5">
    <name type="scientific">Nocardioides oceani</name>
    <dbReference type="NCBI Taxonomy" id="3058369"/>
    <lineage>
        <taxon>Bacteria</taxon>
        <taxon>Bacillati</taxon>
        <taxon>Actinomycetota</taxon>
        <taxon>Actinomycetes</taxon>
        <taxon>Propionibacteriales</taxon>
        <taxon>Nocardioidaceae</taxon>
        <taxon>Nocardioides</taxon>
    </lineage>
</organism>
<dbReference type="PROSITE" id="PS50989">
    <property type="entry name" value="COA_CT_CTER"/>
    <property type="match status" value="1"/>
</dbReference>
<dbReference type="RefSeq" id="WP_300952437.1">
    <property type="nucleotide sequence ID" value="NZ_JAUHJQ010000003.1"/>
</dbReference>
<feature type="domain" description="CoA carboxyltransferase C-terminal" evidence="3">
    <location>
        <begin position="234"/>
        <end position="477"/>
    </location>
</feature>
<dbReference type="Pfam" id="PF01039">
    <property type="entry name" value="Carboxyl_trans"/>
    <property type="match status" value="1"/>
</dbReference>
<proteinExistence type="predicted"/>
<accession>A0ABT8FF77</accession>